<keyword evidence="9" id="KW-0472">Membrane</keyword>
<dbReference type="OrthoDB" id="5987191at2759"/>
<dbReference type="InterPro" id="IPR029034">
    <property type="entry name" value="Cystine-knot_cytokine"/>
</dbReference>
<evidence type="ECO:0000256" key="4">
    <source>
        <dbReference type="ARBA" id="ARBA00022729"/>
    </source>
</evidence>
<dbReference type="PANTHER" id="PTHR11848:SF307">
    <property type="entry name" value="BONE MORPHOGENETIC PROTEIN 10"/>
    <property type="match status" value="1"/>
</dbReference>
<dbReference type="EMBL" id="QDEB01045756">
    <property type="protein sequence ID" value="RZC38192.1"/>
    <property type="molecule type" value="Genomic_DNA"/>
</dbReference>
<evidence type="ECO:0000256" key="6">
    <source>
        <dbReference type="ARBA" id="ARBA00023157"/>
    </source>
</evidence>
<dbReference type="Pfam" id="PF00019">
    <property type="entry name" value="TGF_beta"/>
    <property type="match status" value="1"/>
</dbReference>
<dbReference type="SUPFAM" id="SSF57501">
    <property type="entry name" value="Cystine-knot cytokines"/>
    <property type="match status" value="1"/>
</dbReference>
<evidence type="ECO:0000256" key="7">
    <source>
        <dbReference type="ARBA" id="ARBA00023180"/>
    </source>
</evidence>
<dbReference type="CDD" id="cd13767">
    <property type="entry name" value="TGF_beta_BMP9_like"/>
    <property type="match status" value="1"/>
</dbReference>
<evidence type="ECO:0000259" key="10">
    <source>
        <dbReference type="PROSITE" id="PS51362"/>
    </source>
</evidence>
<keyword evidence="4" id="KW-0732">Signal</keyword>
<evidence type="ECO:0000256" key="9">
    <source>
        <dbReference type="SAM" id="Phobius"/>
    </source>
</evidence>
<feature type="domain" description="TGF-beta family profile" evidence="10">
    <location>
        <begin position="260"/>
        <end position="399"/>
    </location>
</feature>
<comment type="subcellular location">
    <subcellularLocation>
        <location evidence="1">Secreted</location>
    </subcellularLocation>
</comment>
<comment type="caution">
    <text evidence="11">The sequence shown here is derived from an EMBL/GenBank/DDBJ whole genome shotgun (WGS) entry which is preliminary data.</text>
</comment>
<comment type="similarity">
    <text evidence="2 8">Belongs to the TGF-beta family.</text>
</comment>
<keyword evidence="7" id="KW-0325">Glycoprotein</keyword>
<dbReference type="Gene3D" id="2.10.90.10">
    <property type="entry name" value="Cystine-knot cytokines"/>
    <property type="match status" value="1"/>
</dbReference>
<evidence type="ECO:0000256" key="8">
    <source>
        <dbReference type="RuleBase" id="RU000354"/>
    </source>
</evidence>
<dbReference type="InterPro" id="IPR001111">
    <property type="entry name" value="TGF-b_propeptide"/>
</dbReference>
<keyword evidence="9" id="KW-0812">Transmembrane</keyword>
<name>A0A482VZ25_ASBVE</name>
<dbReference type="Pfam" id="PF00688">
    <property type="entry name" value="TGFb_propeptide"/>
    <property type="match status" value="1"/>
</dbReference>
<evidence type="ECO:0000256" key="3">
    <source>
        <dbReference type="ARBA" id="ARBA00022525"/>
    </source>
</evidence>
<dbReference type="PROSITE" id="PS00250">
    <property type="entry name" value="TGF_BETA_1"/>
    <property type="match status" value="1"/>
</dbReference>
<dbReference type="PANTHER" id="PTHR11848">
    <property type="entry name" value="TGF-BETA FAMILY"/>
    <property type="match status" value="1"/>
</dbReference>
<protein>
    <submittedName>
        <fullName evidence="11">Bone morphogenetic protein 10</fullName>
    </submittedName>
</protein>
<gene>
    <name evidence="11" type="ORF">BDFB_002072</name>
</gene>
<sequence length="399" mass="46268">MQFGYFSLIPLTIITWICMLVLLRNILVSNTSIQFNIKTDKNTMANYNLFSKPSKRNGSGVQKNKTKYHVPKFMLELYEKNKVERNNRSSPDVVRSLIPKHAGAFNNEVVEELSDNHLLIFDLPNSGEEEKFVSAELKILTLVEINSDVVAGVQRQLKISIYDDVTKTFYNLHKIHVYHLNNTWLSFNVTQPVVKILQKANGDKFLKVVISINTFLPYYQEPENKLKLSLMPVKDDFDHDYPILLLSYTSNRKKIKSSSRKKRSLEEDYEEETNKIWDDENIKKTQIKKFKKMKNSCRRKPLYINFSEINFDVWIVQPAGYEAYQCQGKCFYPVAEHLNPTKHAVVQALLHSVSPSKVSRSCCVPTDLDSISILYVDNNGVLTYRYAYKDMVVMECGCR</sequence>
<dbReference type="STRING" id="1661398.A0A482VZ25"/>
<evidence type="ECO:0000256" key="5">
    <source>
        <dbReference type="ARBA" id="ARBA00023030"/>
    </source>
</evidence>
<dbReference type="InterPro" id="IPR017948">
    <property type="entry name" value="TGFb_CS"/>
</dbReference>
<keyword evidence="6" id="KW-1015">Disulfide bond</keyword>
<dbReference type="Gene3D" id="2.60.120.970">
    <property type="match status" value="1"/>
</dbReference>
<dbReference type="GO" id="GO:0005615">
    <property type="term" value="C:extracellular space"/>
    <property type="evidence" value="ECO:0007669"/>
    <property type="project" value="TreeGrafter"/>
</dbReference>
<feature type="transmembrane region" description="Helical" evidence="9">
    <location>
        <begin position="6"/>
        <end position="27"/>
    </location>
</feature>
<keyword evidence="5 8" id="KW-0339">Growth factor</keyword>
<organism evidence="11 12">
    <name type="scientific">Asbolus verrucosus</name>
    <name type="common">Desert ironclad beetle</name>
    <dbReference type="NCBI Taxonomy" id="1661398"/>
    <lineage>
        <taxon>Eukaryota</taxon>
        <taxon>Metazoa</taxon>
        <taxon>Ecdysozoa</taxon>
        <taxon>Arthropoda</taxon>
        <taxon>Hexapoda</taxon>
        <taxon>Insecta</taxon>
        <taxon>Pterygota</taxon>
        <taxon>Neoptera</taxon>
        <taxon>Endopterygota</taxon>
        <taxon>Coleoptera</taxon>
        <taxon>Polyphaga</taxon>
        <taxon>Cucujiformia</taxon>
        <taxon>Tenebrionidae</taxon>
        <taxon>Pimeliinae</taxon>
        <taxon>Asbolus</taxon>
    </lineage>
</organism>
<evidence type="ECO:0000313" key="12">
    <source>
        <dbReference type="Proteomes" id="UP000292052"/>
    </source>
</evidence>
<dbReference type="InterPro" id="IPR015615">
    <property type="entry name" value="TGF-beta-rel"/>
</dbReference>
<dbReference type="Proteomes" id="UP000292052">
    <property type="component" value="Unassembled WGS sequence"/>
</dbReference>
<dbReference type="FunFam" id="2.10.90.10:FF:000001">
    <property type="entry name" value="Bone morphogenetic protein 4"/>
    <property type="match status" value="1"/>
</dbReference>
<dbReference type="SMART" id="SM00204">
    <property type="entry name" value="TGFB"/>
    <property type="match status" value="1"/>
</dbReference>
<dbReference type="GO" id="GO:0008083">
    <property type="term" value="F:growth factor activity"/>
    <property type="evidence" value="ECO:0007669"/>
    <property type="project" value="UniProtKB-KW"/>
</dbReference>
<dbReference type="InterPro" id="IPR001839">
    <property type="entry name" value="TGF-b_C"/>
</dbReference>
<dbReference type="PROSITE" id="PS51362">
    <property type="entry name" value="TGF_BETA_2"/>
    <property type="match status" value="1"/>
</dbReference>
<evidence type="ECO:0000256" key="1">
    <source>
        <dbReference type="ARBA" id="ARBA00004613"/>
    </source>
</evidence>
<evidence type="ECO:0000256" key="2">
    <source>
        <dbReference type="ARBA" id="ARBA00006656"/>
    </source>
</evidence>
<dbReference type="GO" id="GO:0005125">
    <property type="term" value="F:cytokine activity"/>
    <property type="evidence" value="ECO:0007669"/>
    <property type="project" value="TreeGrafter"/>
</dbReference>
<keyword evidence="9" id="KW-1133">Transmembrane helix</keyword>
<dbReference type="AlphaFoldDB" id="A0A482VZ25"/>
<reference evidence="11 12" key="1">
    <citation type="submission" date="2017-03" db="EMBL/GenBank/DDBJ databases">
        <title>Genome of the blue death feigning beetle - Asbolus verrucosus.</title>
        <authorList>
            <person name="Rider S.D."/>
        </authorList>
    </citation>
    <scope>NUCLEOTIDE SEQUENCE [LARGE SCALE GENOMIC DNA]</scope>
    <source>
        <strain evidence="11">Butters</strain>
        <tissue evidence="11">Head and leg muscle</tissue>
    </source>
</reference>
<keyword evidence="12" id="KW-1185">Reference proteome</keyword>
<evidence type="ECO:0000313" key="11">
    <source>
        <dbReference type="EMBL" id="RZC38192.1"/>
    </source>
</evidence>
<keyword evidence="3" id="KW-0964">Secreted</keyword>
<proteinExistence type="inferred from homology"/>
<accession>A0A482VZ25</accession>